<dbReference type="Proteomes" id="UP000019487">
    <property type="component" value="Unassembled WGS sequence"/>
</dbReference>
<dbReference type="GO" id="GO:0016491">
    <property type="term" value="F:oxidoreductase activity"/>
    <property type="evidence" value="ECO:0007669"/>
    <property type="project" value="UniProtKB-KW"/>
</dbReference>
<keyword evidence="1" id="KW-0285">Flavoprotein</keyword>
<accession>W9CRE1</accession>
<proteinExistence type="predicted"/>
<dbReference type="AlphaFoldDB" id="W9CRE1"/>
<dbReference type="OrthoDB" id="2915840at2759"/>
<dbReference type="STRING" id="1432307.W9CRE1"/>
<dbReference type="InterPro" id="IPR036188">
    <property type="entry name" value="FAD/NAD-bd_sf"/>
</dbReference>
<keyword evidence="3" id="KW-0560">Oxidoreductase</keyword>
<evidence type="ECO:0000313" key="4">
    <source>
        <dbReference type="EMBL" id="ESZ98416.1"/>
    </source>
</evidence>
<dbReference type="Pfam" id="PF13738">
    <property type="entry name" value="Pyr_redox_3"/>
    <property type="match status" value="1"/>
</dbReference>
<dbReference type="Gene3D" id="3.50.50.60">
    <property type="entry name" value="FAD/NAD(P)-binding domain"/>
    <property type="match status" value="2"/>
</dbReference>
<dbReference type="HOGENOM" id="CLU_019225_2_0_1"/>
<organism evidence="4 5">
    <name type="scientific">Sclerotinia borealis (strain F-4128)</name>
    <dbReference type="NCBI Taxonomy" id="1432307"/>
    <lineage>
        <taxon>Eukaryota</taxon>
        <taxon>Fungi</taxon>
        <taxon>Dikarya</taxon>
        <taxon>Ascomycota</taxon>
        <taxon>Pezizomycotina</taxon>
        <taxon>Leotiomycetes</taxon>
        <taxon>Helotiales</taxon>
        <taxon>Sclerotiniaceae</taxon>
        <taxon>Sclerotinia</taxon>
    </lineage>
</organism>
<keyword evidence="2" id="KW-0274">FAD</keyword>
<evidence type="ECO:0000256" key="1">
    <source>
        <dbReference type="ARBA" id="ARBA00022630"/>
    </source>
</evidence>
<dbReference type="SUPFAM" id="SSF51905">
    <property type="entry name" value="FAD/NAD(P)-binding domain"/>
    <property type="match status" value="2"/>
</dbReference>
<dbReference type="PANTHER" id="PTHR23023">
    <property type="entry name" value="DIMETHYLANILINE MONOOXYGENASE"/>
    <property type="match status" value="1"/>
</dbReference>
<evidence type="ECO:0000256" key="2">
    <source>
        <dbReference type="ARBA" id="ARBA00022827"/>
    </source>
</evidence>
<name>W9CRE1_SCLBF</name>
<dbReference type="InterPro" id="IPR050346">
    <property type="entry name" value="FMO-like"/>
</dbReference>
<gene>
    <name evidence="4" type="ORF">SBOR_1197</name>
</gene>
<sequence length="574" mass="65376">MSDVDIIVIGSGLSGLAFARFYLDIHPEANLLILEQDCCLGGVWSSKRSYDEFWCQSGRRMSGFSDVPLSVPEDAPLYYDTFKAKYVTKYLGEYAHNHSYNGETLFSRIYFNHSVDGIDKADDIWQVTITYQKPLLKSSLLTWRCPKLVVATGRTSFPKMPSFAYDPLLDIGPIRHHKYFGALSQARIPWTGSIRHVIILGGGKSAADMVYESVKKGQKVSWIIRKSGEGPALLFPAPGHGRYKNSVESSATRMKAFFSPSPFMQNSWWFSLIRAICYRTRIGINYMVKRIDTVNQYCRNMAGYETRPGALPTFRLLDFTTSAFWCTGPVGLVQHDDFWDTIAKNVRIYRNDVISYRDNIITLDDDTELFADEFLLGTGWDTKHRMFSPALGQSLGLPHFPVVQNQKETDLWKQLHEDADRQVIANFPLLKHPPPHREPSPSTTTTQKLYKGIAPLEDPSIAFLGAIDISNSFRAAETQAIWTTAYFDGNINLPPLEQMQKEVAYMHAFSQRRYPTRGQKGDCFFFELVWYTDALLHEVGLSSHRKGWWADLVEPCLASDLKGMKDEYKKKYGL</sequence>
<evidence type="ECO:0000256" key="3">
    <source>
        <dbReference type="ARBA" id="ARBA00023002"/>
    </source>
</evidence>
<protein>
    <submittedName>
        <fullName evidence="4">Uncharacterized protein</fullName>
    </submittedName>
</protein>
<reference evidence="4 5" key="1">
    <citation type="journal article" date="2014" name="Genome Announc.">
        <title>Draft genome sequence of Sclerotinia borealis, a psychrophilic plant pathogenic fungus.</title>
        <authorList>
            <person name="Mardanov A.V."/>
            <person name="Beletsky A.V."/>
            <person name="Kadnikov V.V."/>
            <person name="Ignatov A.N."/>
            <person name="Ravin N.V."/>
        </authorList>
    </citation>
    <scope>NUCLEOTIDE SEQUENCE [LARGE SCALE GENOMIC DNA]</scope>
    <source>
        <strain evidence="5">F-4157</strain>
    </source>
</reference>
<keyword evidence="5" id="KW-1185">Reference proteome</keyword>
<dbReference type="EMBL" id="AYSA01000042">
    <property type="protein sequence ID" value="ESZ98416.1"/>
    <property type="molecule type" value="Genomic_DNA"/>
</dbReference>
<evidence type="ECO:0000313" key="5">
    <source>
        <dbReference type="Proteomes" id="UP000019487"/>
    </source>
</evidence>
<comment type="caution">
    <text evidence="4">The sequence shown here is derived from an EMBL/GenBank/DDBJ whole genome shotgun (WGS) entry which is preliminary data.</text>
</comment>